<dbReference type="SUPFAM" id="SSF81330">
    <property type="entry name" value="Gated mechanosensitive channel"/>
    <property type="match status" value="1"/>
</dbReference>
<evidence type="ECO:0000256" key="8">
    <source>
        <dbReference type="ARBA" id="ARBA00023136"/>
    </source>
</evidence>
<gene>
    <name evidence="10 11" type="primary">mscL</name>
    <name evidence="11" type="ORF">GLS_c24990</name>
</gene>
<dbReference type="PROSITE" id="PS01327">
    <property type="entry name" value="MSCL"/>
    <property type="match status" value="1"/>
</dbReference>
<organism evidence="11 12">
    <name type="scientific">Gluconobacter oxydans DSM 3504</name>
    <dbReference type="NCBI Taxonomy" id="1288313"/>
    <lineage>
        <taxon>Bacteria</taxon>
        <taxon>Pseudomonadati</taxon>
        <taxon>Pseudomonadota</taxon>
        <taxon>Alphaproteobacteria</taxon>
        <taxon>Acetobacterales</taxon>
        <taxon>Acetobacteraceae</taxon>
        <taxon>Gluconobacter</taxon>
    </lineage>
</organism>
<dbReference type="Gene3D" id="1.10.1200.120">
    <property type="entry name" value="Large-conductance mechanosensitive channel, MscL, domain 1"/>
    <property type="match status" value="1"/>
</dbReference>
<evidence type="ECO:0000256" key="1">
    <source>
        <dbReference type="ARBA" id="ARBA00004651"/>
    </source>
</evidence>
<dbReference type="GO" id="GO:0005886">
    <property type="term" value="C:plasma membrane"/>
    <property type="evidence" value="ECO:0007669"/>
    <property type="project" value="UniProtKB-SubCell"/>
</dbReference>
<keyword evidence="6 10" id="KW-1133">Transmembrane helix</keyword>
<dbReference type="HOGENOM" id="CLU_095787_0_1_5"/>
<comment type="subunit">
    <text evidence="10">Homopentamer.</text>
</comment>
<dbReference type="InterPro" id="IPR001185">
    <property type="entry name" value="MS_channel"/>
</dbReference>
<name>A0A067Z8E5_GLUOY</name>
<comment type="similarity">
    <text evidence="2 10">Belongs to the MscL family.</text>
</comment>
<dbReference type="Pfam" id="PF01741">
    <property type="entry name" value="MscL"/>
    <property type="match status" value="1"/>
</dbReference>
<dbReference type="Proteomes" id="UP000031656">
    <property type="component" value="Chromosome"/>
</dbReference>
<dbReference type="InterPro" id="IPR037673">
    <property type="entry name" value="MSC/AndL"/>
</dbReference>
<dbReference type="GO" id="GO:0008381">
    <property type="term" value="F:mechanosensitive monoatomic ion channel activity"/>
    <property type="evidence" value="ECO:0007669"/>
    <property type="project" value="UniProtKB-UniRule"/>
</dbReference>
<dbReference type="HAMAP" id="MF_00115">
    <property type="entry name" value="MscL"/>
    <property type="match status" value="1"/>
</dbReference>
<dbReference type="PANTHER" id="PTHR30266:SF2">
    <property type="entry name" value="LARGE-CONDUCTANCE MECHANOSENSITIVE CHANNEL"/>
    <property type="match status" value="1"/>
</dbReference>
<evidence type="ECO:0000313" key="12">
    <source>
        <dbReference type="Proteomes" id="UP000031656"/>
    </source>
</evidence>
<evidence type="ECO:0000256" key="4">
    <source>
        <dbReference type="ARBA" id="ARBA00022475"/>
    </source>
</evidence>
<keyword evidence="9 10" id="KW-0407">Ion channel</keyword>
<dbReference type="KEGG" id="goy:GLS_c24990"/>
<protein>
    <recommendedName>
        <fullName evidence="10">Large-conductance mechanosensitive channel</fullName>
    </recommendedName>
</protein>
<reference evidence="11 12" key="1">
    <citation type="journal article" date="2015" name="Appl. Microbiol. Biotechnol.">
        <title>The consequence of an additional NADH dehydrogenase paralog on the growth of Gluconobacter oxydans DSM3504.</title>
        <authorList>
            <person name="Kostner D."/>
            <person name="Luchterhand B."/>
            <person name="Junker A."/>
            <person name="Volland S."/>
            <person name="Daniel R."/>
            <person name="Buchs J."/>
            <person name="Liebl W."/>
            <person name="Ehrenreich A."/>
        </authorList>
    </citation>
    <scope>NUCLEOTIDE SEQUENCE [LARGE SCALE GENOMIC DNA]</scope>
    <source>
        <strain evidence="11">DSM 3504</strain>
    </source>
</reference>
<dbReference type="EMBL" id="CP004373">
    <property type="protein sequence ID" value="AHK72365.1"/>
    <property type="molecule type" value="Genomic_DNA"/>
</dbReference>
<accession>A0A067Z8E5</accession>
<evidence type="ECO:0000256" key="2">
    <source>
        <dbReference type="ARBA" id="ARBA00007254"/>
    </source>
</evidence>
<dbReference type="NCBIfam" id="NF001843">
    <property type="entry name" value="PRK00567.1-4"/>
    <property type="match status" value="1"/>
</dbReference>
<comment type="subcellular location">
    <subcellularLocation>
        <location evidence="10">Cell inner membrane</location>
        <topology evidence="10">Multi-pass membrane protein</topology>
    </subcellularLocation>
    <subcellularLocation>
        <location evidence="1">Cell membrane</location>
        <topology evidence="1">Multi-pass membrane protein</topology>
    </subcellularLocation>
</comment>
<dbReference type="InterPro" id="IPR036019">
    <property type="entry name" value="MscL_channel"/>
</dbReference>
<keyword evidence="4 10" id="KW-1003">Cell membrane</keyword>
<dbReference type="NCBIfam" id="NF010557">
    <property type="entry name" value="PRK13952.1"/>
    <property type="match status" value="1"/>
</dbReference>
<keyword evidence="8 10" id="KW-0472">Membrane</keyword>
<keyword evidence="10" id="KW-0997">Cell inner membrane</keyword>
<dbReference type="InterPro" id="IPR019823">
    <property type="entry name" value="Mechanosensitive_channel_CS"/>
</dbReference>
<evidence type="ECO:0000256" key="7">
    <source>
        <dbReference type="ARBA" id="ARBA00023065"/>
    </source>
</evidence>
<evidence type="ECO:0000256" key="9">
    <source>
        <dbReference type="ARBA" id="ARBA00023303"/>
    </source>
</evidence>
<dbReference type="PANTHER" id="PTHR30266">
    <property type="entry name" value="MECHANOSENSITIVE CHANNEL MSCL"/>
    <property type="match status" value="1"/>
</dbReference>
<dbReference type="NCBIfam" id="TIGR00220">
    <property type="entry name" value="mscL"/>
    <property type="match status" value="1"/>
</dbReference>
<feature type="transmembrane region" description="Helical" evidence="10">
    <location>
        <begin position="55"/>
        <end position="76"/>
    </location>
</feature>
<evidence type="ECO:0000256" key="5">
    <source>
        <dbReference type="ARBA" id="ARBA00022692"/>
    </source>
</evidence>
<sequence>MSPFIPCNECGLDCQACDRACTDTKKRFDMSETKHTLHTPGWVSDFQKFIMRGNVLDLAVGVVIGAAFSAIVGSAVKDILTPFIGLITGGVDFSNLFITLKGPVKDTLAEAQKAGAVTVNIGVFLNAVIQFLIIAFFIFWLTRILSKLSRKQEAAPAAPPAPTKEEVLLTEIRDLLAQKNS</sequence>
<evidence type="ECO:0000313" key="11">
    <source>
        <dbReference type="EMBL" id="AHK72365.1"/>
    </source>
</evidence>
<feature type="transmembrane region" description="Helical" evidence="10">
    <location>
        <begin position="121"/>
        <end position="141"/>
    </location>
</feature>
<dbReference type="AlphaFoldDB" id="A0A067Z8E5"/>
<proteinExistence type="inferred from homology"/>
<evidence type="ECO:0000256" key="6">
    <source>
        <dbReference type="ARBA" id="ARBA00022989"/>
    </source>
</evidence>
<keyword evidence="7 10" id="KW-0406">Ion transport</keyword>
<comment type="function">
    <text evidence="10">Channel that opens in response to stretch forces in the membrane lipid bilayer. May participate in the regulation of osmotic pressure changes within the cell.</text>
</comment>
<keyword evidence="3 10" id="KW-0813">Transport</keyword>
<dbReference type="PRINTS" id="PR01264">
    <property type="entry name" value="MECHCHANNEL"/>
</dbReference>
<evidence type="ECO:0000256" key="10">
    <source>
        <dbReference type="HAMAP-Rule" id="MF_00115"/>
    </source>
</evidence>
<keyword evidence="5 10" id="KW-0812">Transmembrane</keyword>
<evidence type="ECO:0000256" key="3">
    <source>
        <dbReference type="ARBA" id="ARBA00022448"/>
    </source>
</evidence>